<keyword evidence="2" id="KW-1185">Reference proteome</keyword>
<dbReference type="GO" id="GO:0008962">
    <property type="term" value="F:phosphatidylglycerophosphatase activity"/>
    <property type="evidence" value="ECO:0007669"/>
    <property type="project" value="InterPro"/>
</dbReference>
<protein>
    <submittedName>
        <fullName evidence="1">Uncharacterized protein</fullName>
    </submittedName>
</protein>
<reference evidence="1 2" key="1">
    <citation type="submission" date="2019-12" db="EMBL/GenBank/DDBJ databases">
        <authorList>
            <person name="Scholz U."/>
            <person name="Mascher M."/>
            <person name="Fiebig A."/>
        </authorList>
    </citation>
    <scope>NUCLEOTIDE SEQUENCE</scope>
</reference>
<dbReference type="SUPFAM" id="SSF56784">
    <property type="entry name" value="HAD-like"/>
    <property type="match status" value="1"/>
</dbReference>
<dbReference type="PANTHER" id="PTHR19288">
    <property type="entry name" value="4-NITROPHENYLPHOSPHATASE-RELATED"/>
    <property type="match status" value="1"/>
</dbReference>
<dbReference type="InterPro" id="IPR027706">
    <property type="entry name" value="PGP_Pase"/>
</dbReference>
<organism evidence="1">
    <name type="scientific">Spirodela intermedia</name>
    <name type="common">Intermediate duckweed</name>
    <dbReference type="NCBI Taxonomy" id="51605"/>
    <lineage>
        <taxon>Eukaryota</taxon>
        <taxon>Viridiplantae</taxon>
        <taxon>Streptophyta</taxon>
        <taxon>Embryophyta</taxon>
        <taxon>Tracheophyta</taxon>
        <taxon>Spermatophyta</taxon>
        <taxon>Magnoliopsida</taxon>
        <taxon>Liliopsida</taxon>
        <taxon>Araceae</taxon>
        <taxon>Lemnoideae</taxon>
        <taxon>Spirodela</taxon>
    </lineage>
</organism>
<proteinExistence type="predicted"/>
<dbReference type="NCBIfam" id="TIGR01668">
    <property type="entry name" value="YqeG_hyp_ppase"/>
    <property type="match status" value="1"/>
</dbReference>
<dbReference type="InterPro" id="IPR036412">
    <property type="entry name" value="HAD-like_sf"/>
</dbReference>
<dbReference type="AlphaFoldDB" id="A0A7I8IJW1"/>
<dbReference type="Gene3D" id="3.40.50.1000">
    <property type="entry name" value="HAD superfamily/HAD-like"/>
    <property type="match status" value="1"/>
</dbReference>
<sequence length="140" mass="15722">MQAFPGRVAIYSNSAGLSQYDPDSSKAKALEDSIEGVHVIRHVTKKPAGTVDEIEQYFGCSASQLIMVGDRCFTDVVYGNRNGFLTILTEPLNLSEEPLVVQLVRKLEQHLLTCWRKKGLKPLEHSLLSDWKQCTRSQPF</sequence>
<dbReference type="GO" id="GO:0005737">
    <property type="term" value="C:cytoplasm"/>
    <property type="evidence" value="ECO:0007669"/>
    <property type="project" value="TreeGrafter"/>
</dbReference>
<dbReference type="InterPro" id="IPR023214">
    <property type="entry name" value="HAD_sf"/>
</dbReference>
<gene>
    <name evidence="1" type="ORF">SI7747_04004616</name>
</gene>
<dbReference type="PANTHER" id="PTHR19288:SF25">
    <property type="entry name" value="PHOSPHATIDYLGLYCEROPHOSPHATASE GEP4, MITOCHONDRIAL"/>
    <property type="match status" value="1"/>
</dbReference>
<dbReference type="Pfam" id="PF09419">
    <property type="entry name" value="PGP_phosphatase"/>
    <property type="match status" value="1"/>
</dbReference>
<accession>A0A7I8IJW1</accession>
<evidence type="ECO:0000313" key="2">
    <source>
        <dbReference type="Proteomes" id="UP001189122"/>
    </source>
</evidence>
<dbReference type="EMBL" id="LR743591">
    <property type="protein sequence ID" value="CAA2618449.1"/>
    <property type="molecule type" value="Genomic_DNA"/>
</dbReference>
<dbReference type="InterPro" id="IPR010021">
    <property type="entry name" value="PGPP1/Gep4"/>
</dbReference>
<name>A0A7I8IJW1_SPIIN</name>
<dbReference type="EMBL" id="CACRZD030000004">
    <property type="protein sequence ID" value="CAA6658166.1"/>
    <property type="molecule type" value="Genomic_DNA"/>
</dbReference>
<dbReference type="Proteomes" id="UP001189122">
    <property type="component" value="Unassembled WGS sequence"/>
</dbReference>
<evidence type="ECO:0000313" key="1">
    <source>
        <dbReference type="EMBL" id="CAA2618449.1"/>
    </source>
</evidence>